<protein>
    <recommendedName>
        <fullName evidence="3">DUF4218 domain-containing protein</fullName>
    </recommendedName>
</protein>
<dbReference type="PANTHER" id="PTHR48258">
    <property type="entry name" value="DUF4218 DOMAIN-CONTAINING PROTEIN-RELATED"/>
    <property type="match status" value="1"/>
</dbReference>
<reference evidence="1 2" key="1">
    <citation type="journal article" date="2021" name="bioRxiv">
        <title>Chromosome-scale and haplotype-resolved genome assembly of a tetraploid potato cultivar.</title>
        <authorList>
            <person name="Sun H."/>
            <person name="Jiao W.-B."/>
            <person name="Krause K."/>
            <person name="Campoy J.A."/>
            <person name="Goel M."/>
            <person name="Folz-Donahue K."/>
            <person name="Kukat C."/>
            <person name="Huettel B."/>
            <person name="Schneeberger K."/>
        </authorList>
    </citation>
    <scope>NUCLEOTIDE SEQUENCE [LARGE SCALE GENOMIC DNA]</scope>
    <source>
        <strain evidence="1">SolTubOtavaFocal</strain>
        <tissue evidence="1">Leaves</tissue>
    </source>
</reference>
<accession>A0ABQ7VKJ7</accession>
<comment type="caution">
    <text evidence="1">The sequence shown here is derived from an EMBL/GenBank/DDBJ whole genome shotgun (WGS) entry which is preliminary data.</text>
</comment>
<name>A0ABQ7VKJ7_SOLTU</name>
<evidence type="ECO:0000313" key="2">
    <source>
        <dbReference type="Proteomes" id="UP000826656"/>
    </source>
</evidence>
<sequence length="231" mass="26699">MEHLPVHLAYEAIHVEGCICNAHLVEEASSFFSHYFKPHVYTRHRKVPQNDDGGTCEHGEHGGNLSIFTYPRKGFGEQGPKYLTEEELDATHIYILLNFVEVQPYVKNFIDSLRRNFPQITEKEVDMKLDEDLASWFKRYARVHIDNQFVKALADGPRRSVKPFTSYNVNGFKFHTKSRSSSRSSNNNGICIKGTNYNADDYDYYGAITDILELEYKDSTPIKRTVLFKCE</sequence>
<dbReference type="Proteomes" id="UP000826656">
    <property type="component" value="Unassembled WGS sequence"/>
</dbReference>
<dbReference type="PANTHER" id="PTHR48258:SF4">
    <property type="entry name" value="DUF4216 DOMAIN-CONTAINING PROTEIN"/>
    <property type="match status" value="1"/>
</dbReference>
<dbReference type="EMBL" id="JAIVGD010000011">
    <property type="protein sequence ID" value="KAH0769045.1"/>
    <property type="molecule type" value="Genomic_DNA"/>
</dbReference>
<proteinExistence type="predicted"/>
<gene>
    <name evidence="1" type="ORF">KY290_013026</name>
</gene>
<evidence type="ECO:0008006" key="3">
    <source>
        <dbReference type="Google" id="ProtNLM"/>
    </source>
</evidence>
<keyword evidence="2" id="KW-1185">Reference proteome</keyword>
<evidence type="ECO:0000313" key="1">
    <source>
        <dbReference type="EMBL" id="KAH0769045.1"/>
    </source>
</evidence>
<organism evidence="1 2">
    <name type="scientific">Solanum tuberosum</name>
    <name type="common">Potato</name>
    <dbReference type="NCBI Taxonomy" id="4113"/>
    <lineage>
        <taxon>Eukaryota</taxon>
        <taxon>Viridiplantae</taxon>
        <taxon>Streptophyta</taxon>
        <taxon>Embryophyta</taxon>
        <taxon>Tracheophyta</taxon>
        <taxon>Spermatophyta</taxon>
        <taxon>Magnoliopsida</taxon>
        <taxon>eudicotyledons</taxon>
        <taxon>Gunneridae</taxon>
        <taxon>Pentapetalae</taxon>
        <taxon>asterids</taxon>
        <taxon>lamiids</taxon>
        <taxon>Solanales</taxon>
        <taxon>Solanaceae</taxon>
        <taxon>Solanoideae</taxon>
        <taxon>Solaneae</taxon>
        <taxon>Solanum</taxon>
    </lineage>
</organism>